<keyword evidence="2" id="KW-1185">Reference proteome</keyword>
<proteinExistence type="predicted"/>
<dbReference type="Proteomes" id="UP001381693">
    <property type="component" value="Unassembled WGS sequence"/>
</dbReference>
<dbReference type="PANTHER" id="PTHR47018:SF3">
    <property type="entry name" value="MYCBP-ASSOCIATED PROTEIN"/>
    <property type="match status" value="1"/>
</dbReference>
<accession>A0AAN8XLK4</accession>
<protein>
    <submittedName>
        <fullName evidence="1">Uncharacterized protein</fullName>
    </submittedName>
</protein>
<evidence type="ECO:0000313" key="2">
    <source>
        <dbReference type="Proteomes" id="UP001381693"/>
    </source>
</evidence>
<organism evidence="1 2">
    <name type="scientific">Halocaridina rubra</name>
    <name type="common">Hawaiian red shrimp</name>
    <dbReference type="NCBI Taxonomy" id="373956"/>
    <lineage>
        <taxon>Eukaryota</taxon>
        <taxon>Metazoa</taxon>
        <taxon>Ecdysozoa</taxon>
        <taxon>Arthropoda</taxon>
        <taxon>Crustacea</taxon>
        <taxon>Multicrustacea</taxon>
        <taxon>Malacostraca</taxon>
        <taxon>Eumalacostraca</taxon>
        <taxon>Eucarida</taxon>
        <taxon>Decapoda</taxon>
        <taxon>Pleocyemata</taxon>
        <taxon>Caridea</taxon>
        <taxon>Atyoidea</taxon>
        <taxon>Atyidae</taxon>
        <taxon>Halocaridina</taxon>
    </lineage>
</organism>
<gene>
    <name evidence="1" type="ORF">SK128_014644</name>
</gene>
<sequence length="134" mass="15397">MYEALISQLAQGSLALDLADETKENLEILKNMSQSQEFRADTHAARQDDVELESLIANLFNQVEGSDMADYWRDLLTLTDALIQNINAVHICNWDEYVSSLHAILPWMIAYDNNCYERWLPDFRAMLTTLPADQ</sequence>
<dbReference type="PANTHER" id="PTHR47018">
    <property type="entry name" value="CXC DOMAIN-CONTAINING PROTEIN-RELATED"/>
    <property type="match status" value="1"/>
</dbReference>
<dbReference type="AlphaFoldDB" id="A0AAN8XLK4"/>
<feature type="non-terminal residue" evidence="1">
    <location>
        <position position="134"/>
    </location>
</feature>
<dbReference type="EMBL" id="JAXCGZ010002479">
    <property type="protein sequence ID" value="KAK7083853.1"/>
    <property type="molecule type" value="Genomic_DNA"/>
</dbReference>
<name>A0AAN8XLK4_HALRR</name>
<reference evidence="1 2" key="1">
    <citation type="submission" date="2023-11" db="EMBL/GenBank/DDBJ databases">
        <title>Halocaridina rubra genome assembly.</title>
        <authorList>
            <person name="Smith C."/>
        </authorList>
    </citation>
    <scope>NUCLEOTIDE SEQUENCE [LARGE SCALE GENOMIC DNA]</scope>
    <source>
        <strain evidence="1">EP-1</strain>
        <tissue evidence="1">Whole</tissue>
    </source>
</reference>
<evidence type="ECO:0000313" key="1">
    <source>
        <dbReference type="EMBL" id="KAK7083853.1"/>
    </source>
</evidence>
<comment type="caution">
    <text evidence="1">The sequence shown here is derived from an EMBL/GenBank/DDBJ whole genome shotgun (WGS) entry which is preliminary data.</text>
</comment>